<proteinExistence type="predicted"/>
<evidence type="ECO:0000313" key="14">
    <source>
        <dbReference type="EMBL" id="GAA4468134.1"/>
    </source>
</evidence>
<feature type="signal peptide" evidence="13">
    <location>
        <begin position="1"/>
        <end position="22"/>
    </location>
</feature>
<keyword evidence="5" id="KW-0812">Transmembrane</keyword>
<comment type="cofactor">
    <cofactor evidence="2">
        <name>Co(2+)</name>
        <dbReference type="ChEBI" id="CHEBI:48828"/>
    </cofactor>
</comment>
<evidence type="ECO:0000256" key="10">
    <source>
        <dbReference type="ARBA" id="ARBA00023049"/>
    </source>
</evidence>
<sequence length="300" mass="33173">MKKAISIIAGLVVLLACHKVHARPAGGDTSLLWQISGKGLPKSSYLFGTIHLICPTDHVWTTTMQQTLDKSEKVCLELDMSAMGLGADDDLDEATMANMNMMLDFTKALSEYFTPQQYKQLEKYVRDSLNMSPSMILMLKPVTMLMLITQHTASPCDAPLSYEADIMHRVAGKKEMMGLETMFEQFKALETIPADSAVKYILESMDDKKAREEQEEYRKMITAYKSQDIATLHTMIASSGQMGTSAAALLDDRNKKWIDRMAGMMHGSSVFFAVGAGHLAGPNGVISLLRKAGYTVTPLR</sequence>
<evidence type="ECO:0000256" key="4">
    <source>
        <dbReference type="ARBA" id="ARBA00022670"/>
    </source>
</evidence>
<evidence type="ECO:0000256" key="9">
    <source>
        <dbReference type="ARBA" id="ARBA00022989"/>
    </source>
</evidence>
<keyword evidence="15" id="KW-1185">Reference proteome</keyword>
<keyword evidence="10" id="KW-0482">Metalloprotease</keyword>
<keyword evidence="7 13" id="KW-0732">Signal</keyword>
<keyword evidence="9" id="KW-1133">Transmembrane helix</keyword>
<dbReference type="PANTHER" id="PTHR31120">
    <property type="entry name" value="METALLOPROTEASE TIKI"/>
    <property type="match status" value="1"/>
</dbReference>
<comment type="subcellular location">
    <subcellularLocation>
        <location evidence="3">Membrane</location>
        <topology evidence="3">Single-pass type I membrane protein</topology>
    </subcellularLocation>
</comment>
<dbReference type="RefSeq" id="WP_345083750.1">
    <property type="nucleotide sequence ID" value="NZ_BAABFA010000018.1"/>
</dbReference>
<dbReference type="InterPro" id="IPR040230">
    <property type="entry name" value="TIKI1/2-like"/>
</dbReference>
<accession>A0ABP8NMR1</accession>
<feature type="chain" id="PRO_5046691994" evidence="13">
    <location>
        <begin position="23"/>
        <end position="300"/>
    </location>
</feature>
<evidence type="ECO:0000256" key="11">
    <source>
        <dbReference type="ARBA" id="ARBA00023136"/>
    </source>
</evidence>
<dbReference type="Proteomes" id="UP001500067">
    <property type="component" value="Unassembled WGS sequence"/>
</dbReference>
<evidence type="ECO:0000256" key="13">
    <source>
        <dbReference type="SAM" id="SignalP"/>
    </source>
</evidence>
<evidence type="ECO:0000256" key="1">
    <source>
        <dbReference type="ARBA" id="ARBA00001936"/>
    </source>
</evidence>
<dbReference type="PANTHER" id="PTHR31120:SF6">
    <property type="entry name" value="METALLOPROTEASE TIKI HOMOLOG"/>
    <property type="match status" value="1"/>
</dbReference>
<evidence type="ECO:0000256" key="8">
    <source>
        <dbReference type="ARBA" id="ARBA00022801"/>
    </source>
</evidence>
<keyword evidence="8" id="KW-0378">Hydrolase</keyword>
<evidence type="ECO:0000256" key="6">
    <source>
        <dbReference type="ARBA" id="ARBA00022723"/>
    </source>
</evidence>
<dbReference type="CDD" id="cd14789">
    <property type="entry name" value="Tiki"/>
    <property type="match status" value="1"/>
</dbReference>
<dbReference type="EMBL" id="BAABFA010000018">
    <property type="protein sequence ID" value="GAA4468134.1"/>
    <property type="molecule type" value="Genomic_DNA"/>
</dbReference>
<evidence type="ECO:0000256" key="2">
    <source>
        <dbReference type="ARBA" id="ARBA00001941"/>
    </source>
</evidence>
<keyword evidence="12" id="KW-0325">Glycoprotein</keyword>
<reference evidence="15" key="1">
    <citation type="journal article" date="2019" name="Int. J. Syst. Evol. Microbiol.">
        <title>The Global Catalogue of Microorganisms (GCM) 10K type strain sequencing project: providing services to taxonomists for standard genome sequencing and annotation.</title>
        <authorList>
            <consortium name="The Broad Institute Genomics Platform"/>
            <consortium name="The Broad Institute Genome Sequencing Center for Infectious Disease"/>
            <person name="Wu L."/>
            <person name="Ma J."/>
        </authorList>
    </citation>
    <scope>NUCLEOTIDE SEQUENCE [LARGE SCALE GENOMIC DNA]</scope>
    <source>
        <strain evidence="15">JCM 32105</strain>
    </source>
</reference>
<keyword evidence="6" id="KW-0479">Metal-binding</keyword>
<keyword evidence="11" id="KW-0472">Membrane</keyword>
<protein>
    <submittedName>
        <fullName evidence="14">TraB/GumN family protein</fullName>
    </submittedName>
</protein>
<gene>
    <name evidence="14" type="ORF">GCM10023093_25190</name>
</gene>
<comment type="cofactor">
    <cofactor evidence="1">
        <name>Mn(2+)</name>
        <dbReference type="ChEBI" id="CHEBI:29035"/>
    </cofactor>
</comment>
<evidence type="ECO:0000256" key="3">
    <source>
        <dbReference type="ARBA" id="ARBA00004479"/>
    </source>
</evidence>
<evidence type="ECO:0000313" key="15">
    <source>
        <dbReference type="Proteomes" id="UP001500067"/>
    </source>
</evidence>
<comment type="caution">
    <text evidence="14">The sequence shown here is derived from an EMBL/GenBank/DDBJ whole genome shotgun (WGS) entry which is preliminary data.</text>
</comment>
<dbReference type="Pfam" id="PF01963">
    <property type="entry name" value="TraB_PrgY_gumN"/>
    <property type="match status" value="1"/>
</dbReference>
<organism evidence="14 15">
    <name type="scientific">Nemorincola caseinilytica</name>
    <dbReference type="NCBI Taxonomy" id="2054315"/>
    <lineage>
        <taxon>Bacteria</taxon>
        <taxon>Pseudomonadati</taxon>
        <taxon>Bacteroidota</taxon>
        <taxon>Chitinophagia</taxon>
        <taxon>Chitinophagales</taxon>
        <taxon>Chitinophagaceae</taxon>
        <taxon>Nemorincola</taxon>
    </lineage>
</organism>
<evidence type="ECO:0000256" key="12">
    <source>
        <dbReference type="ARBA" id="ARBA00023180"/>
    </source>
</evidence>
<evidence type="ECO:0000256" key="5">
    <source>
        <dbReference type="ARBA" id="ARBA00022692"/>
    </source>
</evidence>
<evidence type="ECO:0000256" key="7">
    <source>
        <dbReference type="ARBA" id="ARBA00022729"/>
    </source>
</evidence>
<keyword evidence="4" id="KW-0645">Protease</keyword>
<dbReference type="PROSITE" id="PS51257">
    <property type="entry name" value="PROKAR_LIPOPROTEIN"/>
    <property type="match status" value="1"/>
</dbReference>
<name>A0ABP8NMR1_9BACT</name>
<dbReference type="InterPro" id="IPR002816">
    <property type="entry name" value="TraB/PrgY/GumN_fam"/>
</dbReference>